<gene>
    <name evidence="1" type="ORF">CF392_03200</name>
</gene>
<protein>
    <submittedName>
        <fullName evidence="1">Uncharacterized protein</fullName>
    </submittedName>
</protein>
<name>A0A2A2I5U5_9GAMM</name>
<sequence>MYASIIPTTFAGFVRRVLSPILALAVLSGCGVNPIYHTTGVVITGYAESEATPYVLQMSDAKMACSMGSALDPLVSSFGRVTDFPNETGSLMQLLSANCAEAKAWEADLAYLRADYQGNVAKAKDARTQAKRWHKVTAERRLETFRRAMKAYEYDVTADSPECPFLYNDQDELTFLLGLLTGMQAIVNDTNSGGTAGVPKNIAPQAERAAQCLDNEKWGGIPNAIRANVWLLLPDTQPTMAPEPFKLLKASSQLGIEKGFRASMALEAVAAQSAGRDEVLADVIKRYADSEKGFTVREEYALVDQVAHSVIQYMSDRHWTQEYGHRTPSAYFGRMSKKSSSDAEAMDLDGLL</sequence>
<dbReference type="AlphaFoldDB" id="A0A2A2I5U5"/>
<proteinExistence type="predicted"/>
<reference evidence="1 2" key="1">
    <citation type="submission" date="2017-07" db="EMBL/GenBank/DDBJ databases">
        <title>Tamlnaduibacter salinus (Mi-7) genome sequencing.</title>
        <authorList>
            <person name="Verma A."/>
            <person name="Krishnamurthi S."/>
        </authorList>
    </citation>
    <scope>NUCLEOTIDE SEQUENCE [LARGE SCALE GENOMIC DNA]</scope>
    <source>
        <strain evidence="1 2">Mi-7</strain>
    </source>
</reference>
<dbReference type="Proteomes" id="UP000218332">
    <property type="component" value="Unassembled WGS sequence"/>
</dbReference>
<evidence type="ECO:0000313" key="2">
    <source>
        <dbReference type="Proteomes" id="UP000218332"/>
    </source>
</evidence>
<evidence type="ECO:0000313" key="1">
    <source>
        <dbReference type="EMBL" id="PAV26942.1"/>
    </source>
</evidence>
<dbReference type="EMBL" id="NMPM01000012">
    <property type="protein sequence ID" value="PAV26942.1"/>
    <property type="molecule type" value="Genomic_DNA"/>
</dbReference>
<accession>A0A2A2I5U5</accession>
<dbReference type="RefSeq" id="WP_095610030.1">
    <property type="nucleotide sequence ID" value="NZ_NMPM01000012.1"/>
</dbReference>
<comment type="caution">
    <text evidence="1">The sequence shown here is derived from an EMBL/GenBank/DDBJ whole genome shotgun (WGS) entry which is preliminary data.</text>
</comment>
<organism evidence="1 2">
    <name type="scientific">Tamilnaduibacter salinus</name>
    <dbReference type="NCBI Taxonomy" id="1484056"/>
    <lineage>
        <taxon>Bacteria</taxon>
        <taxon>Pseudomonadati</taxon>
        <taxon>Pseudomonadota</taxon>
        <taxon>Gammaproteobacteria</taxon>
        <taxon>Pseudomonadales</taxon>
        <taxon>Marinobacteraceae</taxon>
        <taxon>Tamilnaduibacter</taxon>
    </lineage>
</organism>
<keyword evidence="2" id="KW-1185">Reference proteome</keyword>